<dbReference type="PANTHER" id="PTHR43362:SF1">
    <property type="entry name" value="MANNITOL DEHYDROGENASE 2-RELATED"/>
    <property type="match status" value="1"/>
</dbReference>
<dbReference type="Pfam" id="PF01232">
    <property type="entry name" value="Mannitol_dh"/>
    <property type="match status" value="1"/>
</dbReference>
<gene>
    <name evidence="6" type="primary">por</name>
    <name evidence="6" type="ORF">CMASS_08265</name>
</gene>
<evidence type="ECO:0000256" key="2">
    <source>
        <dbReference type="ARBA" id="ARBA00048615"/>
    </source>
</evidence>
<evidence type="ECO:0000259" key="5">
    <source>
        <dbReference type="Pfam" id="PF08125"/>
    </source>
</evidence>
<dbReference type="Gene3D" id="3.40.50.720">
    <property type="entry name" value="NAD(P)-binding Rossmann-like Domain"/>
    <property type="match status" value="1"/>
</dbReference>
<accession>A0ABY7UA07</accession>
<proteinExistence type="predicted"/>
<dbReference type="Gene3D" id="1.10.1040.10">
    <property type="entry name" value="N-(1-d-carboxylethyl)-l-norvaline Dehydrogenase, domain 2"/>
    <property type="match status" value="1"/>
</dbReference>
<reference evidence="6 7" key="1">
    <citation type="submission" date="2020-10" db="EMBL/GenBank/DDBJ databases">
        <title>Complete genome sequence of Corynebacterium massiliense DSM 45435, type strain of Corynebacterium massiliense.</title>
        <authorList>
            <person name="Busche T."/>
            <person name="Kalinowski J."/>
            <person name="Ruckert C."/>
        </authorList>
    </citation>
    <scope>NUCLEOTIDE SEQUENCE [LARGE SCALE GENOMIC DNA]</scope>
    <source>
        <strain evidence="6 7">DSM 45435</strain>
    </source>
</reference>
<sequence length="485" mass="51457">MSKELNRTTADAPAAPIRLVHLGLGAFHRAHQVWYTQHAEDGNEWGYASFTGRGPKLAEALAPQDGLYTLVTRADDGDSTELITALSEAQPADNLARLVELMAGPDVAMVTLTVTEAGYHLTDSGTLDMNDADVVADVKALRAAHASGASDAPGTPGTPGTPDSLDTAAGRIVAGLAARRAGAADADSDGSGSVRGIAVMSCDNVAGNGEMTRAAVLGTARAVDPELAEWIERTVTFPSTSIDRITPATTDELIEEVTAETGYADNAPVVAEPFASWVISGDFPAGRPAWETAGAEFVDDIEQFERRKLWLLNGSHSLMAYYGQLRGHETVADAIADEGIRAHVEALWDEAAHHLTADGLDVPGYREALLERFNNPRIRHNLAQIGIDGGTKQRMRAVPIMKAERRAGRDGKAAAFSIAAWIAFLLRNGGSEDIADSRADVLNRARQSSAPVAALVSTLDEGLGTDRSAVELIRELTEEISSHLR</sequence>
<dbReference type="InterPro" id="IPR036291">
    <property type="entry name" value="NAD(P)-bd_dom_sf"/>
</dbReference>
<dbReference type="InterPro" id="IPR013328">
    <property type="entry name" value="6PGD_dom2"/>
</dbReference>
<evidence type="ECO:0000313" key="6">
    <source>
        <dbReference type="EMBL" id="WCZ33078.1"/>
    </source>
</evidence>
<comment type="catalytic activity">
    <reaction evidence="2">
        <text>D-mannitol 1-phosphate + NAD(+) = beta-D-fructose 6-phosphate + NADH + H(+)</text>
        <dbReference type="Rhea" id="RHEA:19661"/>
        <dbReference type="ChEBI" id="CHEBI:15378"/>
        <dbReference type="ChEBI" id="CHEBI:57540"/>
        <dbReference type="ChEBI" id="CHEBI:57634"/>
        <dbReference type="ChEBI" id="CHEBI:57945"/>
        <dbReference type="ChEBI" id="CHEBI:61381"/>
        <dbReference type="EC" id="1.1.1.17"/>
    </reaction>
</comment>
<dbReference type="Proteomes" id="UP001220064">
    <property type="component" value="Chromosome"/>
</dbReference>
<keyword evidence="1 6" id="KW-0560">Oxidoreductase</keyword>
<dbReference type="SUPFAM" id="SSF51735">
    <property type="entry name" value="NAD(P)-binding Rossmann-fold domains"/>
    <property type="match status" value="1"/>
</dbReference>
<dbReference type="InterPro" id="IPR013118">
    <property type="entry name" value="Mannitol_DH_C"/>
</dbReference>
<dbReference type="InterPro" id="IPR013131">
    <property type="entry name" value="Mannitol_DH_N"/>
</dbReference>
<dbReference type="RefSeq" id="WP_022863753.1">
    <property type="nucleotide sequence ID" value="NZ_ATVG01000016.1"/>
</dbReference>
<protein>
    <submittedName>
        <fullName evidence="6">Polyol:NADP oxidoreductase</fullName>
        <ecNumber evidence="6">1.1.1.-</ecNumber>
    </submittedName>
</protein>
<feature type="compositionally biased region" description="Low complexity" evidence="3">
    <location>
        <begin position="153"/>
        <end position="167"/>
    </location>
</feature>
<feature type="domain" description="Mannitol dehydrogenase N-terminal" evidence="4">
    <location>
        <begin position="18"/>
        <end position="291"/>
    </location>
</feature>
<keyword evidence="7" id="KW-1185">Reference proteome</keyword>
<dbReference type="Pfam" id="PF08125">
    <property type="entry name" value="Mannitol_dh_C"/>
    <property type="match status" value="1"/>
</dbReference>
<organism evidence="6 7">
    <name type="scientific">Corynebacterium massiliense DSM 45435</name>
    <dbReference type="NCBI Taxonomy" id="1121364"/>
    <lineage>
        <taxon>Bacteria</taxon>
        <taxon>Bacillati</taxon>
        <taxon>Actinomycetota</taxon>
        <taxon>Actinomycetes</taxon>
        <taxon>Mycobacteriales</taxon>
        <taxon>Corynebacteriaceae</taxon>
        <taxon>Corynebacterium</taxon>
    </lineage>
</organism>
<dbReference type="InterPro" id="IPR008927">
    <property type="entry name" value="6-PGluconate_DH-like_C_sf"/>
</dbReference>
<dbReference type="InterPro" id="IPR050988">
    <property type="entry name" value="Mannitol_DH/Oxidoreductase"/>
</dbReference>
<feature type="region of interest" description="Disordered" evidence="3">
    <location>
        <begin position="146"/>
        <end position="167"/>
    </location>
</feature>
<dbReference type="SUPFAM" id="SSF48179">
    <property type="entry name" value="6-phosphogluconate dehydrogenase C-terminal domain-like"/>
    <property type="match status" value="1"/>
</dbReference>
<dbReference type="GO" id="GO:0016491">
    <property type="term" value="F:oxidoreductase activity"/>
    <property type="evidence" value="ECO:0007669"/>
    <property type="project" value="UniProtKB-KW"/>
</dbReference>
<evidence type="ECO:0000259" key="4">
    <source>
        <dbReference type="Pfam" id="PF01232"/>
    </source>
</evidence>
<evidence type="ECO:0000313" key="7">
    <source>
        <dbReference type="Proteomes" id="UP001220064"/>
    </source>
</evidence>
<dbReference type="PANTHER" id="PTHR43362">
    <property type="entry name" value="MANNITOL DEHYDROGENASE DSF1-RELATED"/>
    <property type="match status" value="1"/>
</dbReference>
<evidence type="ECO:0000256" key="3">
    <source>
        <dbReference type="SAM" id="MobiDB-lite"/>
    </source>
</evidence>
<dbReference type="EC" id="1.1.1.-" evidence="6"/>
<evidence type="ECO:0000256" key="1">
    <source>
        <dbReference type="ARBA" id="ARBA00023002"/>
    </source>
</evidence>
<feature type="domain" description="Mannitol dehydrogenase C-terminal" evidence="5">
    <location>
        <begin position="300"/>
        <end position="472"/>
    </location>
</feature>
<name>A0ABY7UA07_9CORY</name>
<dbReference type="EMBL" id="CP063189">
    <property type="protein sequence ID" value="WCZ33078.1"/>
    <property type="molecule type" value="Genomic_DNA"/>
</dbReference>